<evidence type="ECO:0000256" key="3">
    <source>
        <dbReference type="ARBA" id="ARBA00022694"/>
    </source>
</evidence>
<dbReference type="SUPFAM" id="SSF53927">
    <property type="entry name" value="Cytidine deaminase-like"/>
    <property type="match status" value="1"/>
</dbReference>
<dbReference type="CDD" id="cd01285">
    <property type="entry name" value="nucleoside_deaminase"/>
    <property type="match status" value="1"/>
</dbReference>
<feature type="active site" description="Proton donor" evidence="8">
    <location>
        <position position="154"/>
    </location>
</feature>
<feature type="binding site" evidence="8">
    <location>
        <position position="152"/>
    </location>
    <ligand>
        <name>Zn(2+)</name>
        <dbReference type="ChEBI" id="CHEBI:29105"/>
        <note>catalytic</note>
    </ligand>
</feature>
<dbReference type="PROSITE" id="PS51747">
    <property type="entry name" value="CYT_DCMP_DEAMINASES_2"/>
    <property type="match status" value="1"/>
</dbReference>
<keyword evidence="4 8" id="KW-0479">Metal-binding</keyword>
<evidence type="ECO:0000256" key="4">
    <source>
        <dbReference type="ARBA" id="ARBA00022723"/>
    </source>
</evidence>
<comment type="subunit">
    <text evidence="2 8">Homodimer.</text>
</comment>
<keyword evidence="6 8" id="KW-0862">Zinc</keyword>
<evidence type="ECO:0000256" key="7">
    <source>
        <dbReference type="ARBA" id="ARBA00048045"/>
    </source>
</evidence>
<dbReference type="EC" id="3.5.4.33" evidence="8"/>
<dbReference type="STRING" id="658445.H744_2c3045"/>
<evidence type="ECO:0000259" key="9">
    <source>
        <dbReference type="PROSITE" id="PS51747"/>
    </source>
</evidence>
<dbReference type="InterPro" id="IPR016193">
    <property type="entry name" value="Cytidine_deaminase-like"/>
</dbReference>
<dbReference type="PANTHER" id="PTHR11079:SF202">
    <property type="entry name" value="TRNA-SPECIFIC ADENOSINE DEAMINASE"/>
    <property type="match status" value="1"/>
</dbReference>
<dbReference type="NCBIfam" id="NF008113">
    <property type="entry name" value="PRK10860.1"/>
    <property type="match status" value="1"/>
</dbReference>
<feature type="domain" description="CMP/dCMP-type deaminase" evidence="9">
    <location>
        <begin position="101"/>
        <end position="212"/>
    </location>
</feature>
<evidence type="ECO:0000256" key="1">
    <source>
        <dbReference type="ARBA" id="ARBA00010669"/>
    </source>
</evidence>
<dbReference type="PROSITE" id="PS00903">
    <property type="entry name" value="CYT_DCMP_DEAMINASES_1"/>
    <property type="match status" value="1"/>
</dbReference>
<keyword evidence="5 8" id="KW-0378">Hydrolase</keyword>
<dbReference type="InterPro" id="IPR028883">
    <property type="entry name" value="tRNA_aden_deaminase"/>
</dbReference>
<dbReference type="InterPro" id="IPR016192">
    <property type="entry name" value="APOBEC/CMP_deaminase_Zn-bd"/>
</dbReference>
<evidence type="ECO:0000313" key="11">
    <source>
        <dbReference type="Proteomes" id="UP000032303"/>
    </source>
</evidence>
<evidence type="ECO:0000256" key="8">
    <source>
        <dbReference type="HAMAP-Rule" id="MF_00972"/>
    </source>
</evidence>
<dbReference type="HAMAP" id="MF_00972">
    <property type="entry name" value="tRNA_aden_deaminase"/>
    <property type="match status" value="1"/>
</dbReference>
<dbReference type="KEGG" id="pgb:H744_2c3045"/>
<dbReference type="GO" id="GO:0002100">
    <property type="term" value="P:tRNA wobble adenosine to inosine editing"/>
    <property type="evidence" value="ECO:0007669"/>
    <property type="project" value="UniProtKB-UniRule"/>
</dbReference>
<organism evidence="10 11">
    <name type="scientific">Photobacterium gaetbulicola Gung47</name>
    <dbReference type="NCBI Taxonomy" id="658445"/>
    <lineage>
        <taxon>Bacteria</taxon>
        <taxon>Pseudomonadati</taxon>
        <taxon>Pseudomonadota</taxon>
        <taxon>Gammaproteobacteria</taxon>
        <taxon>Vibrionales</taxon>
        <taxon>Vibrionaceae</taxon>
        <taxon>Photobacterium</taxon>
    </lineage>
</organism>
<dbReference type="Gene3D" id="3.40.140.10">
    <property type="entry name" value="Cytidine Deaminase, domain 2"/>
    <property type="match status" value="1"/>
</dbReference>
<sequence length="269" mass="30039">MIWRGAIWSPCWILSVSRRRGSGRCIPIIATSPPRYACWWTFLPNPCHSAVDTGQDGRGRSKPRIRWVFGYNQRPQATERICSMTEPSMSELARAEAIQEYNDEEFMRRAMELAARAEADGEVPVGAVVVYQGRVVGEGWNRSITQHDATAHAEIMALRQAGQVLQNYRLIDATLYVTLEPCPMCAGAMVHSRIGKVVFGAHDLKTGAAGSIMNLLSYEQVNHHVAIESGVLAEECRAQLQAFFKRRRAEKKAEKKARQQALQAADKPS</sequence>
<proteinExistence type="inferred from homology"/>
<comment type="function">
    <text evidence="8">Catalyzes the deamination of adenosine to inosine at the wobble position 34 of tRNA(Arg2).</text>
</comment>
<evidence type="ECO:0000256" key="6">
    <source>
        <dbReference type="ARBA" id="ARBA00022833"/>
    </source>
</evidence>
<gene>
    <name evidence="8" type="primary">tadA</name>
    <name evidence="10" type="ORF">H744_2c3045</name>
</gene>
<comment type="catalytic activity">
    <reaction evidence="7 8">
        <text>adenosine(34) in tRNA + H2O + H(+) = inosine(34) in tRNA + NH4(+)</text>
        <dbReference type="Rhea" id="RHEA:43168"/>
        <dbReference type="Rhea" id="RHEA-COMP:10373"/>
        <dbReference type="Rhea" id="RHEA-COMP:10374"/>
        <dbReference type="ChEBI" id="CHEBI:15377"/>
        <dbReference type="ChEBI" id="CHEBI:15378"/>
        <dbReference type="ChEBI" id="CHEBI:28938"/>
        <dbReference type="ChEBI" id="CHEBI:74411"/>
        <dbReference type="ChEBI" id="CHEBI:82852"/>
        <dbReference type="EC" id="3.5.4.33"/>
    </reaction>
</comment>
<dbReference type="InterPro" id="IPR002125">
    <property type="entry name" value="CMP_dCMP_dom"/>
</dbReference>
<feature type="binding site" evidence="8">
    <location>
        <position position="182"/>
    </location>
    <ligand>
        <name>Zn(2+)</name>
        <dbReference type="ChEBI" id="CHEBI:29105"/>
        <note>catalytic</note>
    </ligand>
</feature>
<dbReference type="FunFam" id="3.40.140.10:FF:000005">
    <property type="entry name" value="tRNA-specific adenosine deaminase"/>
    <property type="match status" value="1"/>
</dbReference>
<dbReference type="GO" id="GO:0008270">
    <property type="term" value="F:zinc ion binding"/>
    <property type="evidence" value="ECO:0007669"/>
    <property type="project" value="UniProtKB-UniRule"/>
</dbReference>
<dbReference type="PATRIC" id="fig|658445.3.peg.5105"/>
<dbReference type="AlphaFoldDB" id="A0A0C5WD99"/>
<evidence type="ECO:0000256" key="5">
    <source>
        <dbReference type="ARBA" id="ARBA00022801"/>
    </source>
</evidence>
<keyword evidence="3 8" id="KW-0819">tRNA processing</keyword>
<protein>
    <recommendedName>
        <fullName evidence="8">tRNA-specific adenosine deaminase</fullName>
        <ecNumber evidence="8">3.5.4.33</ecNumber>
    </recommendedName>
</protein>
<dbReference type="PANTHER" id="PTHR11079">
    <property type="entry name" value="CYTOSINE DEAMINASE FAMILY MEMBER"/>
    <property type="match status" value="1"/>
</dbReference>
<dbReference type="Proteomes" id="UP000032303">
    <property type="component" value="Chromosome 2"/>
</dbReference>
<name>A0A0C5WD99_9GAMM</name>
<evidence type="ECO:0000313" key="10">
    <source>
        <dbReference type="EMBL" id="AJR09696.1"/>
    </source>
</evidence>
<dbReference type="Pfam" id="PF00383">
    <property type="entry name" value="dCMP_cyt_deam_1"/>
    <property type="match status" value="1"/>
</dbReference>
<dbReference type="GO" id="GO:0052717">
    <property type="term" value="F:tRNA-specific adenosine-34 deaminase activity"/>
    <property type="evidence" value="ECO:0007669"/>
    <property type="project" value="UniProtKB-UniRule"/>
</dbReference>
<reference evidence="10 11" key="1">
    <citation type="submission" date="2013-05" db="EMBL/GenBank/DDBJ databases">
        <title>Complete genome sequence of the lipase-producing bacterium Photobacterium gaetbulicola Gung47.</title>
        <authorList>
            <person name="Kim Y.-O."/>
        </authorList>
    </citation>
    <scope>NUCLEOTIDE SEQUENCE [LARGE SCALE GENOMIC DNA]</scope>
    <source>
        <strain evidence="10 11">Gung47</strain>
    </source>
</reference>
<comment type="cofactor">
    <cofactor evidence="8">
        <name>Zn(2+)</name>
        <dbReference type="ChEBI" id="CHEBI:29105"/>
    </cofactor>
    <text evidence="8">Binds 1 zinc ion per subunit.</text>
</comment>
<dbReference type="HOGENOM" id="CLU_1033864_0_0_6"/>
<evidence type="ECO:0000256" key="2">
    <source>
        <dbReference type="ARBA" id="ARBA00011738"/>
    </source>
</evidence>
<accession>A0A0C5WD99</accession>
<dbReference type="EMBL" id="CP005974">
    <property type="protein sequence ID" value="AJR09696.1"/>
    <property type="molecule type" value="Genomic_DNA"/>
</dbReference>
<feature type="binding site" evidence="8">
    <location>
        <position position="185"/>
    </location>
    <ligand>
        <name>Zn(2+)</name>
        <dbReference type="ChEBI" id="CHEBI:29105"/>
        <note>catalytic</note>
    </ligand>
</feature>
<comment type="similarity">
    <text evidence="1">Belongs to the cytidine and deoxycytidylate deaminase family. ADAT2 subfamily.</text>
</comment>
<keyword evidence="11" id="KW-1185">Reference proteome</keyword>